<accession>A0ABR2TIC2</accession>
<evidence type="ECO:0000313" key="2">
    <source>
        <dbReference type="EMBL" id="KAK9037241.1"/>
    </source>
</evidence>
<name>A0ABR2TIC2_9ROSI</name>
<protein>
    <submittedName>
        <fullName evidence="2">Uncharacterized protein</fullName>
    </submittedName>
</protein>
<feature type="region of interest" description="Disordered" evidence="1">
    <location>
        <begin position="139"/>
        <end position="162"/>
    </location>
</feature>
<gene>
    <name evidence="2" type="ORF">V6N11_022160</name>
</gene>
<organism evidence="2 3">
    <name type="scientific">Hibiscus sabdariffa</name>
    <name type="common">roselle</name>
    <dbReference type="NCBI Taxonomy" id="183260"/>
    <lineage>
        <taxon>Eukaryota</taxon>
        <taxon>Viridiplantae</taxon>
        <taxon>Streptophyta</taxon>
        <taxon>Embryophyta</taxon>
        <taxon>Tracheophyta</taxon>
        <taxon>Spermatophyta</taxon>
        <taxon>Magnoliopsida</taxon>
        <taxon>eudicotyledons</taxon>
        <taxon>Gunneridae</taxon>
        <taxon>Pentapetalae</taxon>
        <taxon>rosids</taxon>
        <taxon>malvids</taxon>
        <taxon>Malvales</taxon>
        <taxon>Malvaceae</taxon>
        <taxon>Malvoideae</taxon>
        <taxon>Hibiscus</taxon>
    </lineage>
</organism>
<evidence type="ECO:0000256" key="1">
    <source>
        <dbReference type="SAM" id="MobiDB-lite"/>
    </source>
</evidence>
<keyword evidence="3" id="KW-1185">Reference proteome</keyword>
<sequence>MALGMASSRSVTSGELQPTIRTEDEFLELAHPRGIATLCPIHCSTCVAEGIRGMMTLPTRVLEGKSSYEKLYGRLPDYGFIKNHVSRPFSVVGAANGVKKNQHVLHPHADTQVENIACAPRYSPGRVESDARNVTTEILSSSERVEPDDGCEPATVHEESIQ</sequence>
<dbReference type="Proteomes" id="UP001396334">
    <property type="component" value="Unassembled WGS sequence"/>
</dbReference>
<proteinExistence type="predicted"/>
<dbReference type="EMBL" id="JBBPBN010000005">
    <property type="protein sequence ID" value="KAK9037241.1"/>
    <property type="molecule type" value="Genomic_DNA"/>
</dbReference>
<reference evidence="2 3" key="1">
    <citation type="journal article" date="2024" name="G3 (Bethesda)">
        <title>Genome assembly of Hibiscus sabdariffa L. provides insights into metabolisms of medicinal natural products.</title>
        <authorList>
            <person name="Kim T."/>
        </authorList>
    </citation>
    <scope>NUCLEOTIDE SEQUENCE [LARGE SCALE GENOMIC DNA]</scope>
    <source>
        <strain evidence="2">TK-2024</strain>
        <tissue evidence="2">Old leaves</tissue>
    </source>
</reference>
<evidence type="ECO:0000313" key="3">
    <source>
        <dbReference type="Proteomes" id="UP001396334"/>
    </source>
</evidence>
<comment type="caution">
    <text evidence="2">The sequence shown here is derived from an EMBL/GenBank/DDBJ whole genome shotgun (WGS) entry which is preliminary data.</text>
</comment>